<dbReference type="InterPro" id="IPR041095">
    <property type="entry name" value="EFG_II"/>
</dbReference>
<keyword evidence="4" id="KW-0648">Protein biosynthesis</keyword>
<dbReference type="PANTHER" id="PTHR43261">
    <property type="entry name" value="TRANSLATION ELONGATION FACTOR G-RELATED"/>
    <property type="match status" value="1"/>
</dbReference>
<dbReference type="PROSITE" id="PS51722">
    <property type="entry name" value="G_TR_2"/>
    <property type="match status" value="1"/>
</dbReference>
<dbReference type="InterPro" id="IPR035647">
    <property type="entry name" value="EFG_III/V"/>
</dbReference>
<sequence>MIRTIAFAGHSGSGKTTLGEALLYLTGAKERRGSVSEGTTTSDYTPEEKAHGISVRTAVLPLDWKGHKFFVLDTPGYLDFIASIRGALTAADAAVVTVSAPDGVQIGTERAWTVAERLELPRMVVVTKLDKGGDFYQLLEDLRSTLGSIVPVHLPWMEGPDWVGLLDVLRNKALRYDGEEYEELEVPSELAEQVGTYREQAIEAIVETDENLLEQYLEEGEEPAPEQVAKAFHEAVRQGLVYPVAIASGETLIGVEPLLDIFLQALPSPTERWGEGPPLGKVFKVQVEPFVGKVAYIRLYRGELKPGDVLQSEKGPVKFNKLYVPRGNELLEVDRAEAGYILALPKADQLHRTMALWAEEPEEVPMTKLPEPTTFMAIVPKGKGDEAKLGEAVNKLLEEDPSLRLERNEETGEMLLWGMGDMHLEVAKERLHDYGVEVELKLPKIPYRETIRRKAEGQGKHKKQTGGHGQYGDVWLRLEPAEDYEFVWEITGGVIPTKYKEAVEKGIKEAAKKGVLAGYPVIGFRAAVYDGSHHSVDSSDLSFQIAASLAFKKVAEAAGPALLEPIYKLKIIVPQDKMGDILSDLQGRRGRVLGSDMDGALAVIHAEAPLGEILEYSRVLRSLTAGQGAYNLEFSHYAEVPPQLAQKIVEEARSE</sequence>
<evidence type="ECO:0000256" key="1">
    <source>
        <dbReference type="ARBA" id="ARBA00022741"/>
    </source>
</evidence>
<feature type="domain" description="Tr-type G" evidence="3">
    <location>
        <begin position="1"/>
        <end position="270"/>
    </location>
</feature>
<dbReference type="Gene3D" id="3.30.70.240">
    <property type="match status" value="1"/>
</dbReference>
<dbReference type="InterPro" id="IPR020568">
    <property type="entry name" value="Ribosomal_Su5_D2-typ_SF"/>
</dbReference>
<dbReference type="FunFam" id="3.30.70.240:FF:000001">
    <property type="entry name" value="Elongation factor G"/>
    <property type="match status" value="1"/>
</dbReference>
<dbReference type="SUPFAM" id="SSF54980">
    <property type="entry name" value="EF-G C-terminal domain-like"/>
    <property type="match status" value="2"/>
</dbReference>
<dbReference type="Pfam" id="PF00679">
    <property type="entry name" value="EFG_C"/>
    <property type="match status" value="1"/>
</dbReference>
<dbReference type="InterPro" id="IPR009022">
    <property type="entry name" value="EFG_III"/>
</dbReference>
<dbReference type="InterPro" id="IPR005517">
    <property type="entry name" value="Transl_elong_EFG/EF2_IV"/>
</dbReference>
<comment type="caution">
    <text evidence="4">The sequence shown here is derived from an EMBL/GenBank/DDBJ whole genome shotgun (WGS) entry which is preliminary data.</text>
</comment>
<dbReference type="InterPro" id="IPR014721">
    <property type="entry name" value="Ribsml_uS5_D2-typ_fold_subgr"/>
</dbReference>
<dbReference type="InterPro" id="IPR009000">
    <property type="entry name" value="Transl_B-barrel_sf"/>
</dbReference>
<dbReference type="Pfam" id="PF00009">
    <property type="entry name" value="GTP_EFTU"/>
    <property type="match status" value="1"/>
</dbReference>
<dbReference type="SMART" id="SM00889">
    <property type="entry name" value="EFG_IV"/>
    <property type="match status" value="1"/>
</dbReference>
<dbReference type="InterPro" id="IPR005225">
    <property type="entry name" value="Small_GTP-bd"/>
</dbReference>
<accession>A0A511RMY3</accession>
<dbReference type="SMART" id="SM00838">
    <property type="entry name" value="EFG_C"/>
    <property type="match status" value="1"/>
</dbReference>
<dbReference type="GO" id="GO:0003924">
    <property type="term" value="F:GTPase activity"/>
    <property type="evidence" value="ECO:0007669"/>
    <property type="project" value="InterPro"/>
</dbReference>
<organism evidence="4 5">
    <name type="scientific">Oceanithermus desulfurans NBRC 100063</name>
    <dbReference type="NCBI Taxonomy" id="1227550"/>
    <lineage>
        <taxon>Bacteria</taxon>
        <taxon>Thermotogati</taxon>
        <taxon>Deinococcota</taxon>
        <taxon>Deinococci</taxon>
        <taxon>Thermales</taxon>
        <taxon>Thermaceae</taxon>
        <taxon>Oceanithermus</taxon>
    </lineage>
</organism>
<dbReference type="PANTHER" id="PTHR43261:SF6">
    <property type="entry name" value="ELONGATION FACTOR G-LIKE PROTEIN"/>
    <property type="match status" value="1"/>
</dbReference>
<dbReference type="Pfam" id="PF14492">
    <property type="entry name" value="EFG_III"/>
    <property type="match status" value="1"/>
</dbReference>
<dbReference type="SUPFAM" id="SSF54211">
    <property type="entry name" value="Ribosomal protein S5 domain 2-like"/>
    <property type="match status" value="1"/>
</dbReference>
<keyword evidence="1" id="KW-0547">Nucleotide-binding</keyword>
<dbReference type="CDD" id="cd01434">
    <property type="entry name" value="EFG_mtEFG1_IV"/>
    <property type="match status" value="1"/>
</dbReference>
<dbReference type="InterPro" id="IPR000795">
    <property type="entry name" value="T_Tr_GTP-bd_dom"/>
</dbReference>
<dbReference type="InterPro" id="IPR035649">
    <property type="entry name" value="EFG_V"/>
</dbReference>
<dbReference type="Pfam" id="PF03764">
    <property type="entry name" value="EFG_IV"/>
    <property type="match status" value="1"/>
</dbReference>
<dbReference type="EMBL" id="BJXN01000010">
    <property type="protein sequence ID" value="GEM90156.1"/>
    <property type="molecule type" value="Genomic_DNA"/>
</dbReference>
<dbReference type="Gene3D" id="3.40.50.300">
    <property type="entry name" value="P-loop containing nucleotide triphosphate hydrolases"/>
    <property type="match status" value="1"/>
</dbReference>
<protein>
    <submittedName>
        <fullName evidence="4">Elongation factor G</fullName>
    </submittedName>
</protein>
<dbReference type="PRINTS" id="PR00315">
    <property type="entry name" value="ELONGATNFCT"/>
</dbReference>
<dbReference type="CDD" id="cd03713">
    <property type="entry name" value="EFG_mtEFG_C"/>
    <property type="match status" value="1"/>
</dbReference>
<dbReference type="Gene3D" id="3.30.70.870">
    <property type="entry name" value="Elongation Factor G (Translational Gtpase), domain 3"/>
    <property type="match status" value="1"/>
</dbReference>
<dbReference type="Gene3D" id="3.30.230.10">
    <property type="match status" value="1"/>
</dbReference>
<dbReference type="NCBIfam" id="TIGR00231">
    <property type="entry name" value="small_GTP"/>
    <property type="match status" value="1"/>
</dbReference>
<proteinExistence type="predicted"/>
<dbReference type="OrthoDB" id="9804431at2"/>
<dbReference type="NCBIfam" id="NF009381">
    <property type="entry name" value="PRK12740.1-5"/>
    <property type="match status" value="1"/>
</dbReference>
<evidence type="ECO:0000313" key="5">
    <source>
        <dbReference type="Proteomes" id="UP000321827"/>
    </source>
</evidence>
<name>A0A511RMY3_9DEIN</name>
<dbReference type="CDD" id="cd16262">
    <property type="entry name" value="EFG_III"/>
    <property type="match status" value="1"/>
</dbReference>
<dbReference type="InterPro" id="IPR000640">
    <property type="entry name" value="EFG_V-like"/>
</dbReference>
<dbReference type="SUPFAM" id="SSF52540">
    <property type="entry name" value="P-loop containing nucleoside triphosphate hydrolases"/>
    <property type="match status" value="1"/>
</dbReference>
<dbReference type="InterPro" id="IPR027417">
    <property type="entry name" value="P-loop_NTPase"/>
</dbReference>
<dbReference type="FunFam" id="3.30.230.10:FF:000003">
    <property type="entry name" value="Elongation factor G"/>
    <property type="match status" value="1"/>
</dbReference>
<keyword evidence="4" id="KW-0251">Elongation factor</keyword>
<dbReference type="GO" id="GO:0032790">
    <property type="term" value="P:ribosome disassembly"/>
    <property type="evidence" value="ECO:0007669"/>
    <property type="project" value="TreeGrafter"/>
</dbReference>
<dbReference type="CDD" id="cd04170">
    <property type="entry name" value="EF-G_bact"/>
    <property type="match status" value="1"/>
</dbReference>
<dbReference type="Proteomes" id="UP000321827">
    <property type="component" value="Unassembled WGS sequence"/>
</dbReference>
<reference evidence="4 5" key="1">
    <citation type="submission" date="2019-07" db="EMBL/GenBank/DDBJ databases">
        <title>Whole genome shotgun sequence of Oceanithermus desulfurans NBRC 100063.</title>
        <authorList>
            <person name="Hosoyama A."/>
            <person name="Uohara A."/>
            <person name="Ohji S."/>
            <person name="Ichikawa N."/>
        </authorList>
    </citation>
    <scope>NUCLEOTIDE SEQUENCE [LARGE SCALE GENOMIC DNA]</scope>
    <source>
        <strain evidence="4 5">NBRC 100063</strain>
    </source>
</reference>
<dbReference type="SUPFAM" id="SSF50447">
    <property type="entry name" value="Translation proteins"/>
    <property type="match status" value="1"/>
</dbReference>
<dbReference type="GO" id="GO:0003746">
    <property type="term" value="F:translation elongation factor activity"/>
    <property type="evidence" value="ECO:0007669"/>
    <property type="project" value="UniProtKB-KW"/>
</dbReference>
<dbReference type="InterPro" id="IPR053905">
    <property type="entry name" value="EF-G-like_DII"/>
</dbReference>
<evidence type="ECO:0000313" key="4">
    <source>
        <dbReference type="EMBL" id="GEM90156.1"/>
    </source>
</evidence>
<dbReference type="Pfam" id="PF22042">
    <property type="entry name" value="EF-G_D2"/>
    <property type="match status" value="1"/>
</dbReference>
<dbReference type="Gene3D" id="2.40.30.10">
    <property type="entry name" value="Translation factors"/>
    <property type="match status" value="1"/>
</dbReference>
<dbReference type="RefSeq" id="WP_147147652.1">
    <property type="nucleotide sequence ID" value="NZ_BJXN01000010.1"/>
</dbReference>
<evidence type="ECO:0000256" key="2">
    <source>
        <dbReference type="ARBA" id="ARBA00023134"/>
    </source>
</evidence>
<keyword evidence="2" id="KW-0342">GTP-binding</keyword>
<gene>
    <name evidence="4" type="ORF">ODE01S_15900</name>
</gene>
<dbReference type="GO" id="GO:0005525">
    <property type="term" value="F:GTP binding"/>
    <property type="evidence" value="ECO:0007669"/>
    <property type="project" value="UniProtKB-KW"/>
</dbReference>
<dbReference type="AlphaFoldDB" id="A0A511RMY3"/>
<dbReference type="InterPro" id="IPR047872">
    <property type="entry name" value="EFG_IV"/>
</dbReference>
<evidence type="ECO:0000259" key="3">
    <source>
        <dbReference type="PROSITE" id="PS51722"/>
    </source>
</evidence>